<dbReference type="InterPro" id="IPR036388">
    <property type="entry name" value="WH-like_DNA-bd_sf"/>
</dbReference>
<evidence type="ECO:0000259" key="5">
    <source>
        <dbReference type="PROSITE" id="PS50931"/>
    </source>
</evidence>
<dbReference type="InterPro" id="IPR005119">
    <property type="entry name" value="LysR_subst-bd"/>
</dbReference>
<evidence type="ECO:0000256" key="2">
    <source>
        <dbReference type="ARBA" id="ARBA00023015"/>
    </source>
</evidence>
<dbReference type="Gene3D" id="3.40.190.10">
    <property type="entry name" value="Periplasmic binding protein-like II"/>
    <property type="match status" value="2"/>
</dbReference>
<dbReference type="InterPro" id="IPR000847">
    <property type="entry name" value="LysR_HTH_N"/>
</dbReference>
<dbReference type="EMBL" id="BAAATA010000015">
    <property type="protein sequence ID" value="GAA2491323.1"/>
    <property type="molecule type" value="Genomic_DNA"/>
</dbReference>
<dbReference type="RefSeq" id="WP_344383629.1">
    <property type="nucleotide sequence ID" value="NZ_BAAATA010000015.1"/>
</dbReference>
<dbReference type="Proteomes" id="UP001501358">
    <property type="component" value="Unassembled WGS sequence"/>
</dbReference>
<dbReference type="SUPFAM" id="SSF53850">
    <property type="entry name" value="Periplasmic binding protein-like II"/>
    <property type="match status" value="1"/>
</dbReference>
<gene>
    <name evidence="6" type="ORF">GCM10010406_29270</name>
</gene>
<dbReference type="InterPro" id="IPR036390">
    <property type="entry name" value="WH_DNA-bd_sf"/>
</dbReference>
<dbReference type="SUPFAM" id="SSF46785">
    <property type="entry name" value="Winged helix' DNA-binding domain"/>
    <property type="match status" value="1"/>
</dbReference>
<protein>
    <submittedName>
        <fullName evidence="6">LysR substrate-binding domain-containing protein</fullName>
    </submittedName>
</protein>
<dbReference type="PANTHER" id="PTHR30346:SF0">
    <property type="entry name" value="HCA OPERON TRANSCRIPTIONAL ACTIVATOR HCAR"/>
    <property type="match status" value="1"/>
</dbReference>
<name>A0ABN3LW79_9ACTN</name>
<keyword evidence="3" id="KW-0238">DNA-binding</keyword>
<keyword evidence="4" id="KW-0804">Transcription</keyword>
<evidence type="ECO:0000256" key="3">
    <source>
        <dbReference type="ARBA" id="ARBA00023125"/>
    </source>
</evidence>
<keyword evidence="2" id="KW-0805">Transcription regulation</keyword>
<feature type="domain" description="HTH lysR-type" evidence="5">
    <location>
        <begin position="1"/>
        <end position="58"/>
    </location>
</feature>
<evidence type="ECO:0000256" key="4">
    <source>
        <dbReference type="ARBA" id="ARBA00023163"/>
    </source>
</evidence>
<dbReference type="PROSITE" id="PS50931">
    <property type="entry name" value="HTH_LYSR"/>
    <property type="match status" value="1"/>
</dbReference>
<evidence type="ECO:0000313" key="7">
    <source>
        <dbReference type="Proteomes" id="UP001501358"/>
    </source>
</evidence>
<dbReference type="Gene3D" id="1.10.10.10">
    <property type="entry name" value="Winged helix-like DNA-binding domain superfamily/Winged helix DNA-binding domain"/>
    <property type="match status" value="1"/>
</dbReference>
<reference evidence="6 7" key="1">
    <citation type="journal article" date="2019" name="Int. J. Syst. Evol. Microbiol.">
        <title>The Global Catalogue of Microorganisms (GCM) 10K type strain sequencing project: providing services to taxonomists for standard genome sequencing and annotation.</title>
        <authorList>
            <consortium name="The Broad Institute Genomics Platform"/>
            <consortium name="The Broad Institute Genome Sequencing Center for Infectious Disease"/>
            <person name="Wu L."/>
            <person name="Ma J."/>
        </authorList>
    </citation>
    <scope>NUCLEOTIDE SEQUENCE [LARGE SCALE GENOMIC DNA]</scope>
    <source>
        <strain evidence="6 7">JCM 6307</strain>
    </source>
</reference>
<organism evidence="6 7">
    <name type="scientific">Streptomyces thermolineatus</name>
    <dbReference type="NCBI Taxonomy" id="44033"/>
    <lineage>
        <taxon>Bacteria</taxon>
        <taxon>Bacillati</taxon>
        <taxon>Actinomycetota</taxon>
        <taxon>Actinomycetes</taxon>
        <taxon>Kitasatosporales</taxon>
        <taxon>Streptomycetaceae</taxon>
        <taxon>Streptomyces</taxon>
    </lineage>
</organism>
<dbReference type="PANTHER" id="PTHR30346">
    <property type="entry name" value="TRANSCRIPTIONAL DUAL REGULATOR HCAR-RELATED"/>
    <property type="match status" value="1"/>
</dbReference>
<evidence type="ECO:0000313" key="6">
    <source>
        <dbReference type="EMBL" id="GAA2491323.1"/>
    </source>
</evidence>
<dbReference type="PRINTS" id="PR00039">
    <property type="entry name" value="HTHLYSR"/>
</dbReference>
<evidence type="ECO:0000256" key="1">
    <source>
        <dbReference type="ARBA" id="ARBA00009437"/>
    </source>
</evidence>
<proteinExistence type="inferred from homology"/>
<comment type="caution">
    <text evidence="6">The sequence shown here is derived from an EMBL/GenBank/DDBJ whole genome shotgun (WGS) entry which is preliminary data.</text>
</comment>
<dbReference type="Pfam" id="PF03466">
    <property type="entry name" value="LysR_substrate"/>
    <property type="match status" value="1"/>
</dbReference>
<keyword evidence="7" id="KW-1185">Reference proteome</keyword>
<comment type="similarity">
    <text evidence="1">Belongs to the LysR transcriptional regulatory family.</text>
</comment>
<dbReference type="Pfam" id="PF00126">
    <property type="entry name" value="HTH_1"/>
    <property type="match status" value="1"/>
</dbReference>
<accession>A0ABN3LW79</accession>
<sequence length="299" mass="31733">MELRHIAGFVAVAEELHFGRAAARLNMAQPPLSQQIRQLERELGQQLFERSTRTVRLTPAGEAFLEPARRVLADVEVARLAAQAGGRGEVGRVGIAFAGASTHEALPRLTRAVRAAHPGIELHLHGQLYSGEALAKVANGEIDLGFVRLPVRREGVSVRVVAHEQLLLALPADHRLAGSEAVDLRDMADEPFVTLPGTRGSAVRDALVHSCLSAGFTPRIAQEAPDTHTILALVGAGVGVTMTVSSVRHIAFDGVFRPVAGVPPQTLSMALAWRSDNPSAALRAVLAAAEQALPTPPEP</sequence>
<dbReference type="CDD" id="cd08414">
    <property type="entry name" value="PBP2_LTTR_aromatics_like"/>
    <property type="match status" value="1"/>
</dbReference>